<dbReference type="Gene3D" id="1.25.10.10">
    <property type="entry name" value="Leucine-rich Repeat Variant"/>
    <property type="match status" value="1"/>
</dbReference>
<organism evidence="1 2">
    <name type="scientific">Ilex paraguariensis</name>
    <name type="common">yerba mate</name>
    <dbReference type="NCBI Taxonomy" id="185542"/>
    <lineage>
        <taxon>Eukaryota</taxon>
        <taxon>Viridiplantae</taxon>
        <taxon>Streptophyta</taxon>
        <taxon>Embryophyta</taxon>
        <taxon>Tracheophyta</taxon>
        <taxon>Spermatophyta</taxon>
        <taxon>Magnoliopsida</taxon>
        <taxon>eudicotyledons</taxon>
        <taxon>Gunneridae</taxon>
        <taxon>Pentapetalae</taxon>
        <taxon>asterids</taxon>
        <taxon>campanulids</taxon>
        <taxon>Aquifoliales</taxon>
        <taxon>Aquifoliaceae</taxon>
        <taxon>Ilex</taxon>
    </lineage>
</organism>
<proteinExistence type="predicted"/>
<dbReference type="AlphaFoldDB" id="A0ABC8U2A2"/>
<dbReference type="EMBL" id="CAUOFW020006569">
    <property type="protein sequence ID" value="CAK9175243.1"/>
    <property type="molecule type" value="Genomic_DNA"/>
</dbReference>
<comment type="caution">
    <text evidence="1">The sequence shown here is derived from an EMBL/GenBank/DDBJ whole genome shotgun (WGS) entry which is preliminary data.</text>
</comment>
<dbReference type="SUPFAM" id="SSF48371">
    <property type="entry name" value="ARM repeat"/>
    <property type="match status" value="1"/>
</dbReference>
<evidence type="ECO:0008006" key="3">
    <source>
        <dbReference type="Google" id="ProtNLM"/>
    </source>
</evidence>
<protein>
    <recommendedName>
        <fullName evidence="3">ARM repeat superfamily protein</fullName>
    </recommendedName>
</protein>
<evidence type="ECO:0000313" key="1">
    <source>
        <dbReference type="EMBL" id="CAK9175243.1"/>
    </source>
</evidence>
<gene>
    <name evidence="1" type="ORF">ILEXP_LOCUS45043</name>
</gene>
<evidence type="ECO:0000313" key="2">
    <source>
        <dbReference type="Proteomes" id="UP001642360"/>
    </source>
</evidence>
<accession>A0ABC8U2A2</accession>
<dbReference type="InterPro" id="IPR019538">
    <property type="entry name" value="PSMD5"/>
</dbReference>
<dbReference type="PANTHER" id="PTHR13554:SF10">
    <property type="entry name" value="26S PROTEASOME NON-ATPASE REGULATORY SUBUNIT 5"/>
    <property type="match status" value="1"/>
</dbReference>
<keyword evidence="2" id="KW-1185">Reference proteome</keyword>
<name>A0ABC8U2A2_9AQUA</name>
<reference evidence="1 2" key="1">
    <citation type="submission" date="2024-02" db="EMBL/GenBank/DDBJ databases">
        <authorList>
            <person name="Vignale AGUSTIN F."/>
            <person name="Sosa J E."/>
            <person name="Modenutti C."/>
        </authorList>
    </citation>
    <scope>NUCLEOTIDE SEQUENCE [LARGE SCALE GENOMIC DNA]</scope>
</reference>
<sequence length="559" mass="60973">MEEEYSMDPAQLLVGASDFAYNPGSHSDASAKEFLDRFPLPAIITALQTKSDVPGLENALVACLERVFRTKFGASLIPLYMSALLMSDYAHISQSFHGLRPHNDVIHVLIEPSFCFQPFVVVGLGAESEGVRCLSCKTVFCLLENLDEATIRQLFHGYDVYPLLLNCLVDGDEQVATASMGAIKKLADSPKGMDIVFPANTSEPTHLRNLAARCSSLGRVRVLALIVKLFAISGSVASVIYHSNLLSLLEAEVSNTNDTLMILSVLELLYELAEIQHSAEFLSKTTLLQLLSSIISNPSADSILRSRSMMISGRLMSKENAYMYIDESCVNTVVSAIDQRFGLLESQDADECECALDALGQIGSSNRGAALLLSSSPPVARHVVNAAFDQQGHGKQLAALHALGNIAGETRSENNVILNGDLEESLRHLLYEAASKTPKLTPSGCFLSVLQQEPEMRLAGYRVLMGLVARPWCLMEICSRQEIIHIVTDTYTETTKIGMEARHHCCQAIHKAFMSSSNLFSDPAFAGIAAKLQEAISKGPYLTKKHPEAQPSVMTAERF</sequence>
<dbReference type="Pfam" id="PF10508">
    <property type="entry name" value="Proteasom_PSMB"/>
    <property type="match status" value="1"/>
</dbReference>
<dbReference type="PANTHER" id="PTHR13554">
    <property type="entry name" value="26S PROTEASOME NON-ATPASE REGULATORY SUBUNIT 5-RELATED"/>
    <property type="match status" value="1"/>
</dbReference>
<dbReference type="InterPro" id="IPR016024">
    <property type="entry name" value="ARM-type_fold"/>
</dbReference>
<dbReference type="Proteomes" id="UP001642360">
    <property type="component" value="Unassembled WGS sequence"/>
</dbReference>
<dbReference type="InterPro" id="IPR011989">
    <property type="entry name" value="ARM-like"/>
</dbReference>